<evidence type="ECO:0000313" key="2">
    <source>
        <dbReference type="Proteomes" id="UP000001514"/>
    </source>
</evidence>
<keyword evidence="2" id="KW-1185">Reference proteome</keyword>
<dbReference type="HOGENOM" id="CLU_1221457_0_0_1"/>
<protein>
    <submittedName>
        <fullName evidence="1">Uncharacterized protein</fullName>
    </submittedName>
</protein>
<dbReference type="Gramene" id="EFJ38233">
    <property type="protein sequence ID" value="EFJ38233"/>
    <property type="gene ID" value="SELMODRAFT_403153"/>
</dbReference>
<proteinExistence type="predicted"/>
<dbReference type="KEGG" id="smo:SELMODRAFT_403153"/>
<dbReference type="InParanoid" id="D8QP78"/>
<dbReference type="Proteomes" id="UP000001514">
    <property type="component" value="Unassembled WGS sequence"/>
</dbReference>
<accession>D8QP78</accession>
<name>D8QP78_SELML</name>
<reference evidence="1 2" key="1">
    <citation type="journal article" date="2011" name="Science">
        <title>The Selaginella genome identifies genetic changes associated with the evolution of vascular plants.</title>
        <authorList>
            <person name="Banks J.A."/>
            <person name="Nishiyama T."/>
            <person name="Hasebe M."/>
            <person name="Bowman J.L."/>
            <person name="Gribskov M."/>
            <person name="dePamphilis C."/>
            <person name="Albert V.A."/>
            <person name="Aono N."/>
            <person name="Aoyama T."/>
            <person name="Ambrose B.A."/>
            <person name="Ashton N.W."/>
            <person name="Axtell M.J."/>
            <person name="Barker E."/>
            <person name="Barker M.S."/>
            <person name="Bennetzen J.L."/>
            <person name="Bonawitz N.D."/>
            <person name="Chapple C."/>
            <person name="Cheng C."/>
            <person name="Correa L.G."/>
            <person name="Dacre M."/>
            <person name="DeBarry J."/>
            <person name="Dreyer I."/>
            <person name="Elias M."/>
            <person name="Engstrom E.M."/>
            <person name="Estelle M."/>
            <person name="Feng L."/>
            <person name="Finet C."/>
            <person name="Floyd S.K."/>
            <person name="Frommer W.B."/>
            <person name="Fujita T."/>
            <person name="Gramzow L."/>
            <person name="Gutensohn M."/>
            <person name="Harholt J."/>
            <person name="Hattori M."/>
            <person name="Heyl A."/>
            <person name="Hirai T."/>
            <person name="Hiwatashi Y."/>
            <person name="Ishikawa M."/>
            <person name="Iwata M."/>
            <person name="Karol K.G."/>
            <person name="Koehler B."/>
            <person name="Kolukisaoglu U."/>
            <person name="Kubo M."/>
            <person name="Kurata T."/>
            <person name="Lalonde S."/>
            <person name="Li K."/>
            <person name="Li Y."/>
            <person name="Litt A."/>
            <person name="Lyons E."/>
            <person name="Manning G."/>
            <person name="Maruyama T."/>
            <person name="Michael T.P."/>
            <person name="Mikami K."/>
            <person name="Miyazaki S."/>
            <person name="Morinaga S."/>
            <person name="Murata T."/>
            <person name="Mueller-Roeber B."/>
            <person name="Nelson D.R."/>
            <person name="Obara M."/>
            <person name="Oguri Y."/>
            <person name="Olmstead R.G."/>
            <person name="Onodera N."/>
            <person name="Petersen B.L."/>
            <person name="Pils B."/>
            <person name="Prigge M."/>
            <person name="Rensing S.A."/>
            <person name="Riano-Pachon D.M."/>
            <person name="Roberts A.W."/>
            <person name="Sato Y."/>
            <person name="Scheller H.V."/>
            <person name="Schulz B."/>
            <person name="Schulz C."/>
            <person name="Shakirov E.V."/>
            <person name="Shibagaki N."/>
            <person name="Shinohara N."/>
            <person name="Shippen D.E."/>
            <person name="Soerensen I."/>
            <person name="Sotooka R."/>
            <person name="Sugimoto N."/>
            <person name="Sugita M."/>
            <person name="Sumikawa N."/>
            <person name="Tanurdzic M."/>
            <person name="Theissen G."/>
            <person name="Ulvskov P."/>
            <person name="Wakazuki S."/>
            <person name="Weng J.K."/>
            <person name="Willats W.W."/>
            <person name="Wipf D."/>
            <person name="Wolf P.G."/>
            <person name="Yang L."/>
            <person name="Zimmer A.D."/>
            <person name="Zhu Q."/>
            <person name="Mitros T."/>
            <person name="Hellsten U."/>
            <person name="Loque D."/>
            <person name="Otillar R."/>
            <person name="Salamov A."/>
            <person name="Schmutz J."/>
            <person name="Shapiro H."/>
            <person name="Lindquist E."/>
            <person name="Lucas S."/>
            <person name="Rokhsar D."/>
            <person name="Grigoriev I.V."/>
        </authorList>
    </citation>
    <scope>NUCLEOTIDE SEQUENCE [LARGE SCALE GENOMIC DNA]</scope>
</reference>
<evidence type="ECO:0000313" key="1">
    <source>
        <dbReference type="EMBL" id="EFJ38233.1"/>
    </source>
</evidence>
<dbReference type="EMBL" id="GL377565">
    <property type="protein sequence ID" value="EFJ38233.1"/>
    <property type="molecule type" value="Genomic_DNA"/>
</dbReference>
<dbReference type="AlphaFoldDB" id="D8QP78"/>
<organism evidence="2">
    <name type="scientific">Selaginella moellendorffii</name>
    <name type="common">Spikemoss</name>
    <dbReference type="NCBI Taxonomy" id="88036"/>
    <lineage>
        <taxon>Eukaryota</taxon>
        <taxon>Viridiplantae</taxon>
        <taxon>Streptophyta</taxon>
        <taxon>Embryophyta</taxon>
        <taxon>Tracheophyta</taxon>
        <taxon>Lycopodiopsida</taxon>
        <taxon>Selaginellales</taxon>
        <taxon>Selaginellaceae</taxon>
        <taxon>Selaginella</taxon>
    </lineage>
</organism>
<sequence>MVAGIEHISSLGNPSSILMVVCRELKVQILEFDLKLEEFNLKRGVVSEYVIDFDDCGLSFTGQARNYLNFCSYKMKTYVYMDAGTWDRNIYRPFSTLLKIQTLDWSNAWPYRDFGFFQSEPILVPAREGENFTIEVPHHDLIVEDASPGPVGNLFPHVEERIPKVELQTECGASQHETLVLRDRAQAVWLRTITASRPSHHLAAAVHDVAALEAGAVHGCFPRQSDD</sequence>
<gene>
    <name evidence="1" type="ORF">SELMODRAFT_403153</name>
</gene>